<feature type="region of interest" description="Disordered" evidence="1">
    <location>
        <begin position="306"/>
        <end position="337"/>
    </location>
</feature>
<evidence type="ECO:0000259" key="3">
    <source>
        <dbReference type="PROSITE" id="PS51704"/>
    </source>
</evidence>
<keyword evidence="2" id="KW-0732">Signal</keyword>
<dbReference type="Pfam" id="PF03009">
    <property type="entry name" value="GDPD"/>
    <property type="match status" value="1"/>
</dbReference>
<evidence type="ECO:0000256" key="2">
    <source>
        <dbReference type="SAM" id="SignalP"/>
    </source>
</evidence>
<comment type="caution">
    <text evidence="4">The sequence shown here is derived from an EMBL/GenBank/DDBJ whole genome shotgun (WGS) entry which is preliminary data.</text>
</comment>
<dbReference type="Proteomes" id="UP000604765">
    <property type="component" value="Unassembled WGS sequence"/>
</dbReference>
<evidence type="ECO:0000256" key="1">
    <source>
        <dbReference type="SAM" id="MobiDB-lite"/>
    </source>
</evidence>
<dbReference type="PANTHER" id="PTHR46211">
    <property type="entry name" value="GLYCEROPHOSPHORYL DIESTER PHOSPHODIESTERASE"/>
    <property type="match status" value="1"/>
</dbReference>
<feature type="chain" id="PRO_5045245331" description="GP-PDE domain-containing protein" evidence="2">
    <location>
        <begin position="38"/>
        <end position="337"/>
    </location>
</feature>
<accession>A0ABQ3W4R2</accession>
<dbReference type="PROSITE" id="PS50007">
    <property type="entry name" value="PIPLC_X_DOMAIN"/>
    <property type="match status" value="1"/>
</dbReference>
<proteinExistence type="predicted"/>
<dbReference type="InterPro" id="IPR017946">
    <property type="entry name" value="PLC-like_Pdiesterase_TIM-brl"/>
</dbReference>
<dbReference type="RefSeq" id="WP_203630465.1">
    <property type="nucleotide sequence ID" value="NZ_BNJR01000016.1"/>
</dbReference>
<reference evidence="4 5" key="1">
    <citation type="journal article" date="2021" name="Int. J. Syst. Evol. Microbiol.">
        <title>Lentilactobacillus fungorum sp. nov., isolated from spent mushroom substrates.</title>
        <authorList>
            <person name="Tohno M."/>
            <person name="Tanizawa Y."/>
            <person name="Kojima Y."/>
            <person name="Sakamoto M."/>
            <person name="Ohkuma M."/>
            <person name="Kobayashi H."/>
        </authorList>
    </citation>
    <scope>NUCLEOTIDE SEQUENCE [LARGE SCALE GENOMIC DNA]</scope>
    <source>
        <strain evidence="4 5">YK48G</strain>
    </source>
</reference>
<dbReference type="InterPro" id="IPR030395">
    <property type="entry name" value="GP_PDE_dom"/>
</dbReference>
<organism evidence="4 5">
    <name type="scientific">Lentilactobacillus fungorum</name>
    <dbReference type="NCBI Taxonomy" id="2201250"/>
    <lineage>
        <taxon>Bacteria</taxon>
        <taxon>Bacillati</taxon>
        <taxon>Bacillota</taxon>
        <taxon>Bacilli</taxon>
        <taxon>Lactobacillales</taxon>
        <taxon>Lactobacillaceae</taxon>
        <taxon>Lentilactobacillus</taxon>
    </lineage>
</organism>
<dbReference type="SUPFAM" id="SSF51695">
    <property type="entry name" value="PLC-like phosphodiesterases"/>
    <property type="match status" value="1"/>
</dbReference>
<feature type="domain" description="GP-PDE" evidence="3">
    <location>
        <begin position="66"/>
        <end position="301"/>
    </location>
</feature>
<evidence type="ECO:0000313" key="5">
    <source>
        <dbReference type="Proteomes" id="UP000604765"/>
    </source>
</evidence>
<dbReference type="PANTHER" id="PTHR46211:SF14">
    <property type="entry name" value="GLYCEROPHOSPHODIESTER PHOSPHODIESTERASE"/>
    <property type="match status" value="1"/>
</dbReference>
<feature type="signal peptide" evidence="2">
    <location>
        <begin position="1"/>
        <end position="37"/>
    </location>
</feature>
<keyword evidence="5" id="KW-1185">Reference proteome</keyword>
<sequence>MLKKRLGFRIFHRLSYWLMVSTSLLVMGFVSYQPAFADGTATATQTAKTNLPSVADILKQTNQNNPLIFSHRGSPSTSPEHSFDGYDEAIKDGTKFIEQDVWLSKDGQLYVSHDDNLERTTGDSINISDSTSSQLDQVKLLNGEKLHTLDEVFQHYGRNIHYIIETKKDTNDWSTNTEQALSDKLRQYHMEDNVIIQDVDLFGLKKIHSLDGDANIPLLWLVPGTDDTSYESQINLAPNYITFLSFNVAKVSPAVINLAHSHGFLTDVYTLDGYTDNYDAFNKLHVDSAFTNNTAFTKKYLSNNLSSGSQDSANQTSTDSTTTASSSVSSAASSTTK</sequence>
<feature type="compositionally biased region" description="Low complexity" evidence="1">
    <location>
        <begin position="309"/>
        <end position="337"/>
    </location>
</feature>
<gene>
    <name evidence="4" type="ORF">YK48G_18940</name>
</gene>
<evidence type="ECO:0000313" key="4">
    <source>
        <dbReference type="EMBL" id="GHP14469.1"/>
    </source>
</evidence>
<protein>
    <recommendedName>
        <fullName evidence="3">GP-PDE domain-containing protein</fullName>
    </recommendedName>
</protein>
<dbReference type="PROSITE" id="PS51704">
    <property type="entry name" value="GP_PDE"/>
    <property type="match status" value="1"/>
</dbReference>
<name>A0ABQ3W4R2_9LACO</name>
<dbReference type="EMBL" id="BNJR01000016">
    <property type="protein sequence ID" value="GHP14469.1"/>
    <property type="molecule type" value="Genomic_DNA"/>
</dbReference>
<dbReference type="Gene3D" id="3.20.20.190">
    <property type="entry name" value="Phosphatidylinositol (PI) phosphodiesterase"/>
    <property type="match status" value="1"/>
</dbReference>